<evidence type="ECO:0000313" key="2">
    <source>
        <dbReference type="Proteomes" id="UP000789752"/>
    </source>
</evidence>
<gene>
    <name evidence="1" type="ORF">R54767_02429</name>
</gene>
<protein>
    <submittedName>
        <fullName evidence="1">Uncharacterized protein</fullName>
    </submittedName>
</protein>
<accession>A0ABN7QJH4</accession>
<proteinExistence type="predicted"/>
<dbReference type="Proteomes" id="UP000789752">
    <property type="component" value="Unassembled WGS sequence"/>
</dbReference>
<comment type="caution">
    <text evidence="1">The sequence shown here is derived from an EMBL/GenBank/DDBJ whole genome shotgun (WGS) entry which is preliminary data.</text>
</comment>
<dbReference type="EMBL" id="CAJQYY010000012">
    <property type="protein sequence ID" value="CAG4898717.1"/>
    <property type="molecule type" value="Genomic_DNA"/>
</dbReference>
<sequence>MVTKTPDLNNLLERQADMMSAASAAGQAVATQIGNFVGHLANCLELQTQVIRRAALVLIKHQFIKTDIERLCQACQGF</sequence>
<organism evidence="1 2">
    <name type="scientific">Paraburkholderia gardini</name>
    <dbReference type="NCBI Taxonomy" id="2823469"/>
    <lineage>
        <taxon>Bacteria</taxon>
        <taxon>Pseudomonadati</taxon>
        <taxon>Pseudomonadota</taxon>
        <taxon>Betaproteobacteria</taxon>
        <taxon>Burkholderiales</taxon>
        <taxon>Burkholderiaceae</taxon>
        <taxon>Paraburkholderia</taxon>
    </lineage>
</organism>
<name>A0ABN7QJH4_9BURK</name>
<reference evidence="1 2" key="1">
    <citation type="submission" date="2021-04" db="EMBL/GenBank/DDBJ databases">
        <authorList>
            <person name="Vanwijnsberghe S."/>
        </authorList>
    </citation>
    <scope>NUCLEOTIDE SEQUENCE [LARGE SCALE GENOMIC DNA]</scope>
    <source>
        <strain evidence="1 2">LMG 32171</strain>
    </source>
</reference>
<keyword evidence="2" id="KW-1185">Reference proteome</keyword>
<evidence type="ECO:0000313" key="1">
    <source>
        <dbReference type="EMBL" id="CAG4898717.1"/>
    </source>
</evidence>